<feature type="domain" description="ABC transmembrane type-1" evidence="8">
    <location>
        <begin position="73"/>
        <end position="276"/>
    </location>
</feature>
<evidence type="ECO:0000259" key="8">
    <source>
        <dbReference type="PROSITE" id="PS50928"/>
    </source>
</evidence>
<evidence type="ECO:0000313" key="10">
    <source>
        <dbReference type="Proteomes" id="UP000007392"/>
    </source>
</evidence>
<keyword evidence="2 7" id="KW-0813">Transport</keyword>
<feature type="transmembrane region" description="Helical" evidence="7">
    <location>
        <begin position="77"/>
        <end position="96"/>
    </location>
</feature>
<keyword evidence="3" id="KW-1003">Cell membrane</keyword>
<evidence type="ECO:0000256" key="6">
    <source>
        <dbReference type="ARBA" id="ARBA00023136"/>
    </source>
</evidence>
<feature type="transmembrane region" description="Helical" evidence="7">
    <location>
        <begin position="140"/>
        <end position="160"/>
    </location>
</feature>
<dbReference type="SUPFAM" id="SSF161098">
    <property type="entry name" value="MetI-like"/>
    <property type="match status" value="1"/>
</dbReference>
<evidence type="ECO:0000256" key="1">
    <source>
        <dbReference type="ARBA" id="ARBA00004651"/>
    </source>
</evidence>
<dbReference type="PATRIC" id="fig|997761.3.peg.1244"/>
<feature type="transmembrane region" description="Helical" evidence="7">
    <location>
        <begin position="108"/>
        <end position="128"/>
    </location>
</feature>
<dbReference type="OrthoDB" id="2563390at2"/>
<dbReference type="RefSeq" id="WP_014649665.1">
    <property type="nucleotide sequence ID" value="NC_017672.3"/>
</dbReference>
<keyword evidence="6 7" id="KW-0472">Membrane</keyword>
<organism evidence="9 10">
    <name type="scientific">Paenibacillus mucilaginosus K02</name>
    <dbReference type="NCBI Taxonomy" id="997761"/>
    <lineage>
        <taxon>Bacteria</taxon>
        <taxon>Bacillati</taxon>
        <taxon>Bacillota</taxon>
        <taxon>Bacilli</taxon>
        <taxon>Bacillales</taxon>
        <taxon>Paenibacillaceae</taxon>
        <taxon>Paenibacillus</taxon>
    </lineage>
</organism>
<name>I0BD81_9BACL</name>
<dbReference type="PROSITE" id="PS50928">
    <property type="entry name" value="ABC_TM1"/>
    <property type="match status" value="1"/>
</dbReference>
<comment type="similarity">
    <text evidence="7">Belongs to the binding-protein-dependent transport system permease family.</text>
</comment>
<feature type="transmembrane region" description="Helical" evidence="7">
    <location>
        <begin position="256"/>
        <end position="276"/>
    </location>
</feature>
<evidence type="ECO:0000256" key="5">
    <source>
        <dbReference type="ARBA" id="ARBA00022989"/>
    </source>
</evidence>
<feature type="transmembrane region" description="Helical" evidence="7">
    <location>
        <begin position="12"/>
        <end position="34"/>
    </location>
</feature>
<sequence length="291" mass="32111">MRASPGEKVFYAVNYVLLTLLACSCLFPLLHLIALSFSGSTAIQTGRVTLWPVEFSLDTYKLLASGTSITQSFRNSAVITVVGVALSMLATLLAAYPLSRPFFYARRTITLAMIFTMIFSGGLIPTYLVVQGLGLIDSYWAIWLPGLVSTYNMLILRTYFEQIPSEIEEAARMDGCGEVRLLAQVLLPISMPVIATLSLFYGVAYWNVFFSMLIYINDSTLQNLSVLVQQMIQSQSVLQQGMLAQPDEQVHVVEEGVKAAGIIVLITPMLIVYPFIQKYFVKGVMIGSVKG</sequence>
<dbReference type="GO" id="GO:0005886">
    <property type="term" value="C:plasma membrane"/>
    <property type="evidence" value="ECO:0007669"/>
    <property type="project" value="UniProtKB-SubCell"/>
</dbReference>
<evidence type="ECO:0000256" key="2">
    <source>
        <dbReference type="ARBA" id="ARBA00022448"/>
    </source>
</evidence>
<evidence type="ECO:0000256" key="4">
    <source>
        <dbReference type="ARBA" id="ARBA00022692"/>
    </source>
</evidence>
<reference evidence="9 10" key="1">
    <citation type="submission" date="2013-06" db="EMBL/GenBank/DDBJ databases">
        <title>Complete genome sequence of Paenibacillus mucilaginosus K02.</title>
        <authorList>
            <person name="Xiao B."/>
            <person name="Sun L."/>
            <person name="Xiao L."/>
            <person name="Lian B."/>
        </authorList>
    </citation>
    <scope>NUCLEOTIDE SEQUENCE [LARGE SCALE GENOMIC DNA]</scope>
    <source>
        <strain evidence="9 10">K02</strain>
    </source>
</reference>
<evidence type="ECO:0000256" key="7">
    <source>
        <dbReference type="RuleBase" id="RU363032"/>
    </source>
</evidence>
<protein>
    <submittedName>
        <fullName evidence="9">ABC transporter permease</fullName>
    </submittedName>
</protein>
<keyword evidence="5 7" id="KW-1133">Transmembrane helix</keyword>
<accession>I0BD81</accession>
<comment type="subcellular location">
    <subcellularLocation>
        <location evidence="1 7">Cell membrane</location>
        <topology evidence="1 7">Multi-pass membrane protein</topology>
    </subcellularLocation>
</comment>
<dbReference type="PROSITE" id="PS51257">
    <property type="entry name" value="PROKAR_LIPOPROTEIN"/>
    <property type="match status" value="1"/>
</dbReference>
<dbReference type="KEGG" id="pmw:B2K_06245"/>
<dbReference type="PANTHER" id="PTHR43744">
    <property type="entry name" value="ABC TRANSPORTER PERMEASE PROTEIN MG189-RELATED-RELATED"/>
    <property type="match status" value="1"/>
</dbReference>
<dbReference type="CDD" id="cd06261">
    <property type="entry name" value="TM_PBP2"/>
    <property type="match status" value="1"/>
</dbReference>
<dbReference type="Gene3D" id="1.10.3720.10">
    <property type="entry name" value="MetI-like"/>
    <property type="match status" value="1"/>
</dbReference>
<evidence type="ECO:0000313" key="9">
    <source>
        <dbReference type="EMBL" id="AFH60328.1"/>
    </source>
</evidence>
<evidence type="ECO:0000256" key="3">
    <source>
        <dbReference type="ARBA" id="ARBA00022475"/>
    </source>
</evidence>
<dbReference type="Pfam" id="PF00528">
    <property type="entry name" value="BPD_transp_1"/>
    <property type="match status" value="1"/>
</dbReference>
<keyword evidence="4 7" id="KW-0812">Transmembrane</keyword>
<dbReference type="Proteomes" id="UP000007392">
    <property type="component" value="Chromosome"/>
</dbReference>
<dbReference type="PANTHER" id="PTHR43744:SF9">
    <property type="entry name" value="POLYGALACTURONAN_RHAMNOGALACTURONAN TRANSPORT SYSTEM PERMEASE PROTEIN YTCP"/>
    <property type="match status" value="1"/>
</dbReference>
<dbReference type="AlphaFoldDB" id="I0BD81"/>
<dbReference type="HOGENOM" id="CLU_016047_1_0_9"/>
<feature type="transmembrane region" description="Helical" evidence="7">
    <location>
        <begin position="181"/>
        <end position="203"/>
    </location>
</feature>
<dbReference type="GO" id="GO:0055085">
    <property type="term" value="P:transmembrane transport"/>
    <property type="evidence" value="ECO:0007669"/>
    <property type="project" value="InterPro"/>
</dbReference>
<gene>
    <name evidence="9" type="ORF">B2K_06245</name>
</gene>
<dbReference type="InterPro" id="IPR000515">
    <property type="entry name" value="MetI-like"/>
</dbReference>
<proteinExistence type="inferred from homology"/>
<dbReference type="InterPro" id="IPR035906">
    <property type="entry name" value="MetI-like_sf"/>
</dbReference>
<dbReference type="EMBL" id="CP003422">
    <property type="protein sequence ID" value="AFH60328.1"/>
    <property type="molecule type" value="Genomic_DNA"/>
</dbReference>